<evidence type="ECO:0000256" key="6">
    <source>
        <dbReference type="ARBA" id="ARBA00023242"/>
    </source>
</evidence>
<name>Q4TBP9_TETNG</name>
<reference evidence="11" key="2">
    <citation type="submission" date="2004-02" db="EMBL/GenBank/DDBJ databases">
        <authorList>
            <consortium name="Genoscope"/>
            <consortium name="Whitehead Institute Centre for Genome Research"/>
        </authorList>
    </citation>
    <scope>NUCLEOTIDE SEQUENCE</scope>
</reference>
<feature type="compositionally biased region" description="Low complexity" evidence="8">
    <location>
        <begin position="685"/>
        <end position="711"/>
    </location>
</feature>
<evidence type="ECO:0000313" key="11">
    <source>
        <dbReference type="EMBL" id="CAF89683.1"/>
    </source>
</evidence>
<dbReference type="AlphaFoldDB" id="Q4TBP9"/>
<evidence type="ECO:0000256" key="2">
    <source>
        <dbReference type="ARBA" id="ARBA00022723"/>
    </source>
</evidence>
<proteinExistence type="predicted"/>
<evidence type="ECO:0000259" key="10">
    <source>
        <dbReference type="PROSITE" id="PS50157"/>
    </source>
</evidence>
<keyword evidence="4 7" id="KW-0863">Zinc-finger</keyword>
<evidence type="ECO:0000256" key="5">
    <source>
        <dbReference type="ARBA" id="ARBA00022833"/>
    </source>
</evidence>
<keyword evidence="5" id="KW-0862">Zinc</keyword>
<feature type="compositionally biased region" description="Basic and acidic residues" evidence="8">
    <location>
        <begin position="234"/>
        <end position="252"/>
    </location>
</feature>
<feature type="region of interest" description="Disordered" evidence="8">
    <location>
        <begin position="450"/>
        <end position="475"/>
    </location>
</feature>
<feature type="compositionally biased region" description="Acidic residues" evidence="8">
    <location>
        <begin position="289"/>
        <end position="299"/>
    </location>
</feature>
<organism evidence="11">
    <name type="scientific">Tetraodon nigroviridis</name>
    <name type="common">Spotted green pufferfish</name>
    <name type="synonym">Chelonodon nigroviridis</name>
    <dbReference type="NCBI Taxonomy" id="99883"/>
    <lineage>
        <taxon>Eukaryota</taxon>
        <taxon>Metazoa</taxon>
        <taxon>Chordata</taxon>
        <taxon>Craniata</taxon>
        <taxon>Vertebrata</taxon>
        <taxon>Euteleostomi</taxon>
        <taxon>Actinopterygii</taxon>
        <taxon>Neopterygii</taxon>
        <taxon>Teleostei</taxon>
        <taxon>Neoteleostei</taxon>
        <taxon>Acanthomorphata</taxon>
        <taxon>Eupercaria</taxon>
        <taxon>Tetraodontiformes</taxon>
        <taxon>Tetradontoidea</taxon>
        <taxon>Tetraodontidae</taxon>
        <taxon>Tetraodon</taxon>
    </lineage>
</organism>
<reference evidence="11" key="1">
    <citation type="journal article" date="2004" name="Nature">
        <title>Genome duplication in the teleost fish Tetraodon nigroviridis reveals the early vertebrate proto-karyotype.</title>
        <authorList>
            <person name="Jaillon O."/>
            <person name="Aury J.-M."/>
            <person name="Brunet F."/>
            <person name="Petit J.-L."/>
            <person name="Stange-Thomann N."/>
            <person name="Mauceli E."/>
            <person name="Bouneau L."/>
            <person name="Fischer C."/>
            <person name="Ozouf-Costaz C."/>
            <person name="Bernot A."/>
            <person name="Nicaud S."/>
            <person name="Jaffe D."/>
            <person name="Fisher S."/>
            <person name="Lutfalla G."/>
            <person name="Dossat C."/>
            <person name="Segurens B."/>
            <person name="Dasilva C."/>
            <person name="Salanoubat M."/>
            <person name="Levy M."/>
            <person name="Boudet N."/>
            <person name="Castellano S."/>
            <person name="Anthouard V."/>
            <person name="Jubin C."/>
            <person name="Castelli V."/>
            <person name="Katinka M."/>
            <person name="Vacherie B."/>
            <person name="Biemont C."/>
            <person name="Skalli Z."/>
            <person name="Cattolico L."/>
            <person name="Poulain J."/>
            <person name="De Berardinis V."/>
            <person name="Cruaud C."/>
            <person name="Duprat S."/>
            <person name="Brottier P."/>
            <person name="Coutanceau J.-P."/>
            <person name="Gouzy J."/>
            <person name="Parra G."/>
            <person name="Lardier G."/>
            <person name="Chapple C."/>
            <person name="McKernan K.J."/>
            <person name="McEwan P."/>
            <person name="Bosak S."/>
            <person name="Kellis M."/>
            <person name="Volff J.-N."/>
            <person name="Guigo R."/>
            <person name="Zody M.C."/>
            <person name="Mesirov J."/>
            <person name="Lindblad-Toh K."/>
            <person name="Birren B."/>
            <person name="Nusbaum C."/>
            <person name="Kahn D."/>
            <person name="Robinson-Rechavi M."/>
            <person name="Laudet V."/>
            <person name="Schachter V."/>
            <person name="Quetier F."/>
            <person name="Saurin W."/>
            <person name="Scarpelli C."/>
            <person name="Wincker P."/>
            <person name="Lander E.S."/>
            <person name="Weissenbach J."/>
            <person name="Roest Crollius H."/>
        </authorList>
    </citation>
    <scope>NUCLEOTIDE SEQUENCE [LARGE SCALE GENOMIC DNA]</scope>
</reference>
<feature type="compositionally biased region" description="Polar residues" evidence="8">
    <location>
        <begin position="147"/>
        <end position="157"/>
    </location>
</feature>
<dbReference type="Pfam" id="PF00651">
    <property type="entry name" value="BTB"/>
    <property type="match status" value="1"/>
</dbReference>
<feature type="compositionally biased region" description="Low complexity" evidence="8">
    <location>
        <begin position="339"/>
        <end position="351"/>
    </location>
</feature>
<feature type="compositionally biased region" description="Basic and acidic residues" evidence="8">
    <location>
        <begin position="276"/>
        <end position="288"/>
    </location>
</feature>
<dbReference type="PROSITE" id="PS50157">
    <property type="entry name" value="ZINC_FINGER_C2H2_2"/>
    <property type="match status" value="1"/>
</dbReference>
<dbReference type="InterPro" id="IPR036236">
    <property type="entry name" value="Znf_C2H2_sf"/>
</dbReference>
<feature type="compositionally biased region" description="Low complexity" evidence="8">
    <location>
        <begin position="134"/>
        <end position="145"/>
    </location>
</feature>
<dbReference type="InterPro" id="IPR011333">
    <property type="entry name" value="SKP1/BTB/POZ_sf"/>
</dbReference>
<dbReference type="SUPFAM" id="SSF57667">
    <property type="entry name" value="beta-beta-alpha zinc fingers"/>
    <property type="match status" value="1"/>
</dbReference>
<dbReference type="GO" id="GO:0000981">
    <property type="term" value="F:DNA-binding transcription factor activity, RNA polymerase II-specific"/>
    <property type="evidence" value="ECO:0007669"/>
    <property type="project" value="TreeGrafter"/>
</dbReference>
<dbReference type="SUPFAM" id="SSF54695">
    <property type="entry name" value="POZ domain"/>
    <property type="match status" value="1"/>
</dbReference>
<dbReference type="PANTHER" id="PTHR46105:SF14">
    <property type="entry name" value="ZINC FINGER AND BTB DOMAIN-CONTAINING PROTEIN 22"/>
    <property type="match status" value="1"/>
</dbReference>
<dbReference type="PANTHER" id="PTHR46105">
    <property type="entry name" value="AGAP004733-PA"/>
    <property type="match status" value="1"/>
</dbReference>
<keyword evidence="6" id="KW-0539">Nucleus</keyword>
<comment type="subcellular location">
    <subcellularLocation>
        <location evidence="1">Nucleus</location>
    </subcellularLocation>
</comment>
<dbReference type="PROSITE" id="PS00028">
    <property type="entry name" value="ZINC_FINGER_C2H2_1"/>
    <property type="match status" value="1"/>
</dbReference>
<feature type="compositionally biased region" description="Low complexity" evidence="8">
    <location>
        <begin position="387"/>
        <end position="398"/>
    </location>
</feature>
<dbReference type="PROSITE" id="PS50097">
    <property type="entry name" value="BTB"/>
    <property type="match status" value="1"/>
</dbReference>
<evidence type="ECO:0000256" key="3">
    <source>
        <dbReference type="ARBA" id="ARBA00022737"/>
    </source>
</evidence>
<dbReference type="GO" id="GO:0000978">
    <property type="term" value="F:RNA polymerase II cis-regulatory region sequence-specific DNA binding"/>
    <property type="evidence" value="ECO:0007669"/>
    <property type="project" value="TreeGrafter"/>
</dbReference>
<feature type="compositionally biased region" description="Basic and acidic residues" evidence="8">
    <location>
        <begin position="163"/>
        <end position="173"/>
    </location>
</feature>
<feature type="region of interest" description="Disordered" evidence="8">
    <location>
        <begin position="554"/>
        <end position="719"/>
    </location>
</feature>
<dbReference type="Gene3D" id="3.30.160.60">
    <property type="entry name" value="Classic Zinc Finger"/>
    <property type="match status" value="1"/>
</dbReference>
<dbReference type="FunFam" id="3.30.160.60:FF:000145">
    <property type="entry name" value="Zinc finger protein 574"/>
    <property type="match status" value="1"/>
</dbReference>
<gene>
    <name evidence="11" type="ORF">GSTENG00003663001</name>
</gene>
<dbReference type="KEGG" id="tng:GSTEN00003663G001"/>
<keyword evidence="3" id="KW-0677">Repeat</keyword>
<dbReference type="GO" id="GO:0005634">
    <property type="term" value="C:nucleus"/>
    <property type="evidence" value="ECO:0007669"/>
    <property type="project" value="UniProtKB-SubCell"/>
</dbReference>
<dbReference type="SMART" id="SM00225">
    <property type="entry name" value="BTB"/>
    <property type="match status" value="1"/>
</dbReference>
<dbReference type="InterPro" id="IPR013087">
    <property type="entry name" value="Znf_C2H2_type"/>
</dbReference>
<dbReference type="InterPro" id="IPR050457">
    <property type="entry name" value="ZnFinger_BTB_dom_contain"/>
</dbReference>
<evidence type="ECO:0000256" key="4">
    <source>
        <dbReference type="ARBA" id="ARBA00022771"/>
    </source>
</evidence>
<evidence type="ECO:0000256" key="1">
    <source>
        <dbReference type="ARBA" id="ARBA00004123"/>
    </source>
</evidence>
<comment type="caution">
    <text evidence="11">The sequence shown here is derived from an EMBL/GenBank/DDBJ whole genome shotgun (WGS) entry which is preliminary data.</text>
</comment>
<dbReference type="GO" id="GO:0008270">
    <property type="term" value="F:zinc ion binding"/>
    <property type="evidence" value="ECO:0007669"/>
    <property type="project" value="UniProtKB-KW"/>
</dbReference>
<feature type="domain" description="C2H2-type" evidence="10">
    <location>
        <begin position="515"/>
        <end position="542"/>
    </location>
</feature>
<sequence>MEPALSSPPSLTVHVCFPGARAAVMDNLNRQREEGRLCDLSIQVQGQVFRAHRCVLAASSPYFHDQVLLKNVTTVSLPSVMDPVAFESVLSSAYTGQLSLVQEDIVNYVTVASFLQMWHIVDKCTEILKRPRPAGEAGAGEAPPGTASRQQSPSSTDCLYLETESRKKERKPDALPPLATWRRPQQFPRWGRPRPPPAQQSADSQLDAPPAFPGGGFSSGEEAWEPAHGRNHHLGQEAEPHPGRQRGGEAGRQRARFQQRGAPPSPHRGGGDSQETPERRGRDTRGTEADEGVGEDQDQDLGTKKGGCSEPRLPGPGPGPGPTQAIEAAPEDVKGSVQSEPLSPSEPSSGLGEDGVPGPSCPVPGPPQWQMGPWGRQEEGGALCGKDAAAGQQQDQVDFFSDATFSRDTYEEIEDGTGRVSQRPLLPASPDLALGASEVDWAGCPVQSGSLGFGPQRQASSPPTPSPSPSSSSALALAGAPYTGKVHFCHCGKAYTLKSMRDRHVKMQHLNLRPFGCPVCTKSFKMKHHLTKHLKTHRRPAALRVQPVWQEGGLEGQLPEAPGPLPAPGLRPAGGRLRLPGRPAPAARAGTGEGGGRGLPRGPGGRDGRPAGERGRGGGPAGERARSRPSGLQGGGQRRGRLRPRTRGPKSRGARRSPEEPRTSIRCPQRPPQGCGPHGHGSGSASGCSSTSGSGSSSRSGSASGSWCSSGPLHSFICS</sequence>
<keyword evidence="2" id="KW-0479">Metal-binding</keyword>
<accession>Q4TBP9</accession>
<feature type="compositionally biased region" description="Gly residues" evidence="8">
    <location>
        <begin position="591"/>
        <end position="603"/>
    </location>
</feature>
<evidence type="ECO:0000256" key="7">
    <source>
        <dbReference type="PROSITE-ProRule" id="PRU00042"/>
    </source>
</evidence>
<dbReference type="InterPro" id="IPR000210">
    <property type="entry name" value="BTB/POZ_dom"/>
</dbReference>
<feature type="compositionally biased region" description="Basic residues" evidence="8">
    <location>
        <begin position="638"/>
        <end position="655"/>
    </location>
</feature>
<feature type="region of interest" description="Disordered" evidence="8">
    <location>
        <begin position="133"/>
        <end position="405"/>
    </location>
</feature>
<feature type="compositionally biased region" description="Basic and acidic residues" evidence="8">
    <location>
        <begin position="604"/>
        <end position="616"/>
    </location>
</feature>
<dbReference type="EMBL" id="CAAE01007101">
    <property type="protein sequence ID" value="CAF89683.1"/>
    <property type="molecule type" value="Genomic_DNA"/>
</dbReference>
<feature type="compositionally biased region" description="Low complexity" evidence="8">
    <location>
        <begin position="570"/>
        <end position="590"/>
    </location>
</feature>
<evidence type="ECO:0000256" key="8">
    <source>
        <dbReference type="SAM" id="MobiDB-lite"/>
    </source>
</evidence>
<dbReference type="OrthoDB" id="6601382at2759"/>
<dbReference type="Gene3D" id="3.30.710.10">
    <property type="entry name" value="Potassium Channel Kv1.1, Chain A"/>
    <property type="match status" value="1"/>
</dbReference>
<feature type="domain" description="BTB" evidence="9">
    <location>
        <begin position="38"/>
        <end position="102"/>
    </location>
</feature>
<protein>
    <submittedName>
        <fullName evidence="11">(spotted green pufferfish) hypothetical protein</fullName>
    </submittedName>
</protein>
<evidence type="ECO:0000259" key="9">
    <source>
        <dbReference type="PROSITE" id="PS50097"/>
    </source>
</evidence>